<dbReference type="SUPFAM" id="SSF64167">
    <property type="entry name" value="SurE-like"/>
    <property type="match status" value="1"/>
</dbReference>
<evidence type="ECO:0000256" key="1">
    <source>
        <dbReference type="ARBA" id="ARBA00011062"/>
    </source>
</evidence>
<evidence type="ECO:0000313" key="6">
    <source>
        <dbReference type="EMBL" id="URE41735.1"/>
    </source>
</evidence>
<evidence type="ECO:0000256" key="2">
    <source>
        <dbReference type="ARBA" id="ARBA00022723"/>
    </source>
</evidence>
<dbReference type="Gene3D" id="3.40.1210.10">
    <property type="entry name" value="Survival protein SurE-like phosphatase/nucleotidase"/>
    <property type="match status" value="2"/>
</dbReference>
<keyword evidence="2" id="KW-0479">Metal-binding</keyword>
<dbReference type="InterPro" id="IPR036523">
    <property type="entry name" value="SurE-like_sf"/>
</dbReference>
<gene>
    <name evidence="6" type="ORF">MUK42_17582</name>
</gene>
<keyword evidence="3" id="KW-0378">Hydrolase</keyword>
<dbReference type="GO" id="GO:0046872">
    <property type="term" value="F:metal ion binding"/>
    <property type="evidence" value="ECO:0007669"/>
    <property type="project" value="UniProtKB-KW"/>
</dbReference>
<proteinExistence type="inferred from homology"/>
<name>A0A9E7L8E2_9LILI</name>
<protein>
    <submittedName>
        <fullName evidence="6">Survival protein SurE</fullName>
    </submittedName>
</protein>
<dbReference type="PANTHER" id="PTHR30457">
    <property type="entry name" value="5'-NUCLEOTIDASE SURE"/>
    <property type="match status" value="1"/>
</dbReference>
<dbReference type="Proteomes" id="UP001055439">
    <property type="component" value="Chromosome 8"/>
</dbReference>
<evidence type="ECO:0000259" key="5">
    <source>
        <dbReference type="Pfam" id="PF01975"/>
    </source>
</evidence>
<accession>A0A9E7L8E2</accession>
<evidence type="ECO:0000256" key="4">
    <source>
        <dbReference type="SAM" id="MobiDB-lite"/>
    </source>
</evidence>
<comment type="similarity">
    <text evidence="1">Belongs to the SurE nucleotidase family.</text>
</comment>
<dbReference type="Pfam" id="PF01975">
    <property type="entry name" value="SurE"/>
    <property type="match status" value="1"/>
</dbReference>
<sequence length="332" mass="35591">MTDPDSTKSDLLPPNLDANLQSVLIARMAGGDADSKPVDEEEPQNPDEPAADGSRKPVVLVTNADGIGSHGLTFLVEALVREEQCDVHVCAPDSDKSLSGHSITLHQTVSATSADLKGATAFEVSASTRVLLLEKSQESDFKDAVDVCLPLINAAIRDIGKGIFPSNCLLNVEIPTAPCANQGFKLTRQSLWRYASNWQAVSASRHPTAGQFMSMHQSLGIQLAQLGRDASAAGAARRVGAQKKIVEIESVAEAGKPGQREAVKKYFRLEFLEKEQETEDEEDSDFRALANGFIAVTPLYLDLQVEPEIQASASDWLAAVIKGAEQAPEADV</sequence>
<dbReference type="OrthoDB" id="202825at2759"/>
<evidence type="ECO:0000256" key="3">
    <source>
        <dbReference type="ARBA" id="ARBA00022801"/>
    </source>
</evidence>
<dbReference type="EMBL" id="CP097510">
    <property type="protein sequence ID" value="URE41735.1"/>
    <property type="molecule type" value="Genomic_DNA"/>
</dbReference>
<keyword evidence="7" id="KW-1185">Reference proteome</keyword>
<feature type="region of interest" description="Disordered" evidence="4">
    <location>
        <begin position="26"/>
        <end position="57"/>
    </location>
</feature>
<evidence type="ECO:0000313" key="7">
    <source>
        <dbReference type="Proteomes" id="UP001055439"/>
    </source>
</evidence>
<organism evidence="6 7">
    <name type="scientific">Musa troglodytarum</name>
    <name type="common">fe'i banana</name>
    <dbReference type="NCBI Taxonomy" id="320322"/>
    <lineage>
        <taxon>Eukaryota</taxon>
        <taxon>Viridiplantae</taxon>
        <taxon>Streptophyta</taxon>
        <taxon>Embryophyta</taxon>
        <taxon>Tracheophyta</taxon>
        <taxon>Spermatophyta</taxon>
        <taxon>Magnoliopsida</taxon>
        <taxon>Liliopsida</taxon>
        <taxon>Zingiberales</taxon>
        <taxon>Musaceae</taxon>
        <taxon>Musa</taxon>
    </lineage>
</organism>
<reference evidence="6" key="1">
    <citation type="submission" date="2022-05" db="EMBL/GenBank/DDBJ databases">
        <title>The Musa troglodytarum L. genome provides insights into the mechanism of non-climacteric behaviour and enrichment of carotenoids.</title>
        <authorList>
            <person name="Wang J."/>
        </authorList>
    </citation>
    <scope>NUCLEOTIDE SEQUENCE</scope>
    <source>
        <tissue evidence="6">Leaf</tissue>
    </source>
</reference>
<dbReference type="InterPro" id="IPR002828">
    <property type="entry name" value="SurE-like_Pase/nucleotidase"/>
</dbReference>
<dbReference type="AlphaFoldDB" id="A0A9E7L8E2"/>
<feature type="domain" description="Survival protein SurE-like phosphatase/nucleotidase" evidence="5">
    <location>
        <begin position="59"/>
        <end position="126"/>
    </location>
</feature>
<dbReference type="GO" id="GO:0008252">
    <property type="term" value="F:nucleotidase activity"/>
    <property type="evidence" value="ECO:0007669"/>
    <property type="project" value="InterPro"/>
</dbReference>
<dbReference type="PANTHER" id="PTHR30457:SF5">
    <property type="entry name" value="OS01G0709400 PROTEIN"/>
    <property type="match status" value="1"/>
</dbReference>
<dbReference type="InterPro" id="IPR030048">
    <property type="entry name" value="SurE"/>
</dbReference>